<gene>
    <name evidence="1" type="ORF">S01H1_46887</name>
</gene>
<reference evidence="1" key="1">
    <citation type="journal article" date="2014" name="Front. Microbiol.">
        <title>High frequency of phylogenetically diverse reductive dehalogenase-homologous genes in deep subseafloor sedimentary metagenomes.</title>
        <authorList>
            <person name="Kawai M."/>
            <person name="Futagami T."/>
            <person name="Toyoda A."/>
            <person name="Takaki Y."/>
            <person name="Nishi S."/>
            <person name="Hori S."/>
            <person name="Arai W."/>
            <person name="Tsubouchi T."/>
            <person name="Morono Y."/>
            <person name="Uchiyama I."/>
            <person name="Ito T."/>
            <person name="Fujiyama A."/>
            <person name="Inagaki F."/>
            <person name="Takami H."/>
        </authorList>
    </citation>
    <scope>NUCLEOTIDE SEQUENCE</scope>
    <source>
        <strain evidence="1">Expedition CK06-06</strain>
    </source>
</reference>
<protein>
    <submittedName>
        <fullName evidence="1">Uncharacterized protein</fullName>
    </submittedName>
</protein>
<accession>X0VXR2</accession>
<evidence type="ECO:0000313" key="1">
    <source>
        <dbReference type="EMBL" id="GAG17228.1"/>
    </source>
</evidence>
<dbReference type="EMBL" id="BARS01030040">
    <property type="protein sequence ID" value="GAG17228.1"/>
    <property type="molecule type" value="Genomic_DNA"/>
</dbReference>
<dbReference type="AlphaFoldDB" id="X0VXR2"/>
<name>X0VXR2_9ZZZZ</name>
<organism evidence="1">
    <name type="scientific">marine sediment metagenome</name>
    <dbReference type="NCBI Taxonomy" id="412755"/>
    <lineage>
        <taxon>unclassified sequences</taxon>
        <taxon>metagenomes</taxon>
        <taxon>ecological metagenomes</taxon>
    </lineage>
</organism>
<proteinExistence type="predicted"/>
<feature type="non-terminal residue" evidence="1">
    <location>
        <position position="32"/>
    </location>
</feature>
<comment type="caution">
    <text evidence="1">The sequence shown here is derived from an EMBL/GenBank/DDBJ whole genome shotgun (WGS) entry which is preliminary data.</text>
</comment>
<sequence length="32" mass="3550">MELTASFSDGQWHVMAKKIAKGLWISADLADE</sequence>